<keyword evidence="2" id="KW-0812">Transmembrane</keyword>
<dbReference type="EMBL" id="KE361636">
    <property type="protein sequence ID" value="EPQ28112.1"/>
    <property type="molecule type" value="Genomic_DNA"/>
</dbReference>
<reference evidence="3 4" key="1">
    <citation type="journal article" date="2013" name="Plant Cell">
        <title>The transition from a phytopathogenic smut ancestor to an anamorphic biocontrol agent deciphered by comparative whole-genome analysis.</title>
        <authorList>
            <person name="Lefebvre F."/>
            <person name="Joly D.L."/>
            <person name="Labbe C."/>
            <person name="Teichmann B."/>
            <person name="Linning R."/>
            <person name="Belzile F."/>
            <person name="Bakkeren G."/>
            <person name="Belanger R.R."/>
        </authorList>
    </citation>
    <scope>NUCLEOTIDE SEQUENCE [LARGE SCALE GENOMIC DNA]</scope>
    <source>
        <strain evidence="3 4">PF-1</strain>
    </source>
</reference>
<feature type="compositionally biased region" description="Basic and acidic residues" evidence="1">
    <location>
        <begin position="7"/>
        <end position="41"/>
    </location>
</feature>
<dbReference type="eggNOG" id="ENOG502R2H9">
    <property type="taxonomic scope" value="Eukaryota"/>
</dbReference>
<accession>A0A061H5E1</accession>
<feature type="transmembrane region" description="Helical" evidence="2">
    <location>
        <begin position="129"/>
        <end position="151"/>
    </location>
</feature>
<dbReference type="Proteomes" id="UP000053664">
    <property type="component" value="Unassembled WGS sequence"/>
</dbReference>
<dbReference type="GeneID" id="19318543"/>
<keyword evidence="2" id="KW-1133">Transmembrane helix</keyword>
<dbReference type="HOGENOM" id="CLU_431616_0_0_1"/>
<keyword evidence="2" id="KW-0472">Membrane</keyword>
<sequence length="655" mass="71488">MAPPNRHGHDQQPLLHDDHHHHDVEADSRFTIDDDIGHNDDSNDVGPQRSARANAAPKYPPLPPSYDDTMRIDSQSSKWNPASWFTLSRTTREHLQACVPRSARNGQGLSGLLSAMFASMPRCWPANRFAQASIFILGLWIIVIFTGPSLYDSATGTNSPVIHQDWDYNHLPESRPAPLKGDGKIVQEASWKLQGCITQSEPVNRVLCTETAAFLLDPNKAKDSFSSTDSIFVDVDPSRSGREEPAGSVPGTIEFVHEDYPGSDRGEAKGMVQVEITAKYDQKYKFLFDKSLVAKTKRGVFDEGVEILTYAKAGSEDKSPLVYKLRVRIPKGINVPTMNCDAGASNIDALFGVETESGSVHARGGAKKRTREALQKRDNPWDGSFYFGKFHAKTQLGHMSASNIHALAEIELSATNGNLKVGGKLVSRHVGARSANGHITLSPGAIVEAYSDVLMQTSNGRISLEKDSSIRATTIRAETANGPIEASDATLHANHTLSLHSDNGRIEAAVSVHRADLSSLDGPGLEPTEVVSVEATSATGPIKLTYKEHEAGVPLHSKAVSELAKIEVHHHKEFQGAWDLRGATQSKIRGPGTKDGALDSGRKRRFVVDADNFGWINRHARGRIWWEREGQQGQILAGARSQLATQLGMAMAFFE</sequence>
<protein>
    <submittedName>
        <fullName evidence="3">Uncharacterized protein</fullName>
    </submittedName>
</protein>
<name>A0A061H5E1_9BASI</name>
<proteinExistence type="predicted"/>
<dbReference type="AlphaFoldDB" id="A0A061H5E1"/>
<dbReference type="OrthoDB" id="5570013at2759"/>
<evidence type="ECO:0000256" key="1">
    <source>
        <dbReference type="SAM" id="MobiDB-lite"/>
    </source>
</evidence>
<organism evidence="3 4">
    <name type="scientific">Pseudozyma flocculosa PF-1</name>
    <dbReference type="NCBI Taxonomy" id="1277687"/>
    <lineage>
        <taxon>Eukaryota</taxon>
        <taxon>Fungi</taxon>
        <taxon>Dikarya</taxon>
        <taxon>Basidiomycota</taxon>
        <taxon>Ustilaginomycotina</taxon>
        <taxon>Ustilaginomycetes</taxon>
        <taxon>Ustilaginales</taxon>
        <taxon>Ustilaginaceae</taxon>
        <taxon>Pseudozyma</taxon>
    </lineage>
</organism>
<feature type="region of interest" description="Disordered" evidence="1">
    <location>
        <begin position="1"/>
        <end position="68"/>
    </location>
</feature>
<evidence type="ECO:0000256" key="2">
    <source>
        <dbReference type="SAM" id="Phobius"/>
    </source>
</evidence>
<gene>
    <name evidence="3" type="ORF">PFL1_04439</name>
</gene>
<dbReference type="RefSeq" id="XP_007880155.1">
    <property type="nucleotide sequence ID" value="XM_007881964.1"/>
</dbReference>
<dbReference type="KEGG" id="pfp:PFL1_04439"/>
<evidence type="ECO:0000313" key="4">
    <source>
        <dbReference type="Proteomes" id="UP000053664"/>
    </source>
</evidence>
<evidence type="ECO:0000313" key="3">
    <source>
        <dbReference type="EMBL" id="EPQ28112.1"/>
    </source>
</evidence>